<feature type="compositionally biased region" description="Basic and acidic residues" evidence="1">
    <location>
        <begin position="177"/>
        <end position="186"/>
    </location>
</feature>
<feature type="region of interest" description="Disordered" evidence="1">
    <location>
        <begin position="1"/>
        <end position="23"/>
    </location>
</feature>
<comment type="caution">
    <text evidence="3">The sequence shown here is derived from an EMBL/GenBank/DDBJ whole genome shotgun (WGS) entry which is preliminary data.</text>
</comment>
<evidence type="ECO:0000313" key="4">
    <source>
        <dbReference type="Proteomes" id="UP001243364"/>
    </source>
</evidence>
<dbReference type="Proteomes" id="UP001243364">
    <property type="component" value="Unassembled WGS sequence"/>
</dbReference>
<protein>
    <recommendedName>
        <fullName evidence="5">Serine/threonine protein kinase</fullName>
    </recommendedName>
</protein>
<proteinExistence type="predicted"/>
<evidence type="ECO:0000256" key="2">
    <source>
        <dbReference type="SAM" id="Phobius"/>
    </source>
</evidence>
<evidence type="ECO:0008006" key="5">
    <source>
        <dbReference type="Google" id="ProtNLM"/>
    </source>
</evidence>
<organism evidence="3 4">
    <name type="scientific">Streptomyces achromogenes</name>
    <dbReference type="NCBI Taxonomy" id="67255"/>
    <lineage>
        <taxon>Bacteria</taxon>
        <taxon>Bacillati</taxon>
        <taxon>Actinomycetota</taxon>
        <taxon>Actinomycetes</taxon>
        <taxon>Kitasatosporales</taxon>
        <taxon>Streptomycetaceae</taxon>
        <taxon>Streptomyces</taxon>
    </lineage>
</organism>
<keyword evidence="2" id="KW-0472">Membrane</keyword>
<gene>
    <name evidence="3" type="ORF">QFZ56_003644</name>
</gene>
<reference evidence="3 4" key="1">
    <citation type="submission" date="2023-07" db="EMBL/GenBank/DDBJ databases">
        <title>Comparative genomics of wheat-associated soil bacteria to identify genetic determinants of phenazine resistance.</title>
        <authorList>
            <person name="Mouncey N."/>
        </authorList>
    </citation>
    <scope>NUCLEOTIDE SEQUENCE [LARGE SCALE GENOMIC DNA]</scope>
    <source>
        <strain evidence="3 4">W4I19-2</strain>
    </source>
</reference>
<evidence type="ECO:0000313" key="3">
    <source>
        <dbReference type="EMBL" id="MDQ0684681.1"/>
    </source>
</evidence>
<feature type="region of interest" description="Disordered" evidence="1">
    <location>
        <begin position="173"/>
        <end position="192"/>
    </location>
</feature>
<accession>A0ABU0Q1Z7</accession>
<feature type="transmembrane region" description="Helical" evidence="2">
    <location>
        <begin position="27"/>
        <end position="47"/>
    </location>
</feature>
<feature type="compositionally biased region" description="Low complexity" evidence="1">
    <location>
        <begin position="13"/>
        <end position="23"/>
    </location>
</feature>
<keyword evidence="4" id="KW-1185">Reference proteome</keyword>
<keyword evidence="2" id="KW-0812">Transmembrane</keyword>
<name>A0ABU0Q1Z7_STRAH</name>
<evidence type="ECO:0000256" key="1">
    <source>
        <dbReference type="SAM" id="MobiDB-lite"/>
    </source>
</evidence>
<keyword evidence="2" id="KW-1133">Transmembrane helix</keyword>
<sequence length="252" mass="27231">MEDPERPDEADSSRGSPGTRPRGRTTLMIAGAALLGVAAGTCTGYVIQAGRAPTALPPLSQPVVGQAGGEAEPLSAAQDRRVKTDGDLRRLLITRPKGAKDSRFPVGRDGWADLASYAGEYKSPADAFDSLAGSEFRRAATTSWRMGENDNVEINLVQFRQENDPSAAEWADSGRSWAEKEEDTRDWPIPGTGDGTVYVHDAPARKPGYLPLYAAEALAWRGDVYMEIRVNDSKPISKAKIMDLAVRQMGKL</sequence>
<dbReference type="EMBL" id="JAUSYA010000001">
    <property type="protein sequence ID" value="MDQ0684681.1"/>
    <property type="molecule type" value="Genomic_DNA"/>
</dbReference>